<sequence>METQDLWGKSSDHVKFKERENLPSRNPRFVGQVFRLSTSATPSNTFGRNPRFVGQVFRQNRC</sequence>
<organism evidence="1 2">
    <name type="scientific">Neisseria cinerea ATCC 14685</name>
    <dbReference type="NCBI Taxonomy" id="546262"/>
    <lineage>
        <taxon>Bacteria</taxon>
        <taxon>Pseudomonadati</taxon>
        <taxon>Pseudomonadota</taxon>
        <taxon>Betaproteobacteria</taxon>
        <taxon>Neisseriales</taxon>
        <taxon>Neisseriaceae</taxon>
        <taxon>Neisseria</taxon>
    </lineage>
</organism>
<gene>
    <name evidence="1" type="ORF">NEICINOT_05167</name>
</gene>
<comment type="caution">
    <text evidence="1">The sequence shown here is derived from an EMBL/GenBank/DDBJ whole genome shotgun (WGS) entry which is preliminary data.</text>
</comment>
<reference evidence="1 2" key="1">
    <citation type="submission" date="2009-10" db="EMBL/GenBank/DDBJ databases">
        <authorList>
            <person name="Weinstock G."/>
            <person name="Sodergren E."/>
            <person name="Clifton S."/>
            <person name="Fulton L."/>
            <person name="Fulton B."/>
            <person name="Courtney L."/>
            <person name="Fronick C."/>
            <person name="Harrison M."/>
            <person name="Strong C."/>
            <person name="Farmer C."/>
            <person name="Delahaunty K."/>
            <person name="Markovic C."/>
            <person name="Hall O."/>
            <person name="Minx P."/>
            <person name="Tomlinson C."/>
            <person name="Mitreva M."/>
            <person name="Nelson J."/>
            <person name="Hou S."/>
            <person name="Wollam A."/>
            <person name="Pepin K.H."/>
            <person name="Johnson M."/>
            <person name="Bhonagiri V."/>
            <person name="Nash W.E."/>
            <person name="Warren W."/>
            <person name="Chinwalla A."/>
            <person name="Mardis E.R."/>
            <person name="Wilson R.K."/>
        </authorList>
    </citation>
    <scope>NUCLEOTIDE SEQUENCE [LARGE SCALE GENOMIC DNA]</scope>
    <source>
        <strain evidence="1 2">ATCC 14685</strain>
    </source>
</reference>
<name>D0W640_NEICI</name>
<dbReference type="AlphaFoldDB" id="D0W640"/>
<evidence type="ECO:0000313" key="1">
    <source>
        <dbReference type="EMBL" id="EEZ70717.1"/>
    </source>
</evidence>
<dbReference type="STRING" id="546262.NEICINOT_05167"/>
<proteinExistence type="predicted"/>
<dbReference type="EMBL" id="ACDY02000025">
    <property type="protein sequence ID" value="EEZ70717.1"/>
    <property type="molecule type" value="Genomic_DNA"/>
</dbReference>
<protein>
    <submittedName>
        <fullName evidence="1">Uncharacterized protein</fullName>
    </submittedName>
</protein>
<evidence type="ECO:0000313" key="2">
    <source>
        <dbReference type="Proteomes" id="UP000003294"/>
    </source>
</evidence>
<dbReference type="Proteomes" id="UP000003294">
    <property type="component" value="Unassembled WGS sequence"/>
</dbReference>
<accession>D0W640</accession>